<feature type="domain" description="Conserved virulence factor B-like winged helix" evidence="3">
    <location>
        <begin position="218"/>
        <end position="275"/>
    </location>
</feature>
<dbReference type="Proteomes" id="UP000468581">
    <property type="component" value="Unassembled WGS sequence"/>
</dbReference>
<organism evidence="4 5">
    <name type="scientific">Leptobacterium flavescens</name>
    <dbReference type="NCBI Taxonomy" id="472055"/>
    <lineage>
        <taxon>Bacteria</taxon>
        <taxon>Pseudomonadati</taxon>
        <taxon>Bacteroidota</taxon>
        <taxon>Flavobacteriia</taxon>
        <taxon>Flavobacteriales</taxon>
        <taxon>Flavobacteriaceae</taxon>
        <taxon>Leptobacterium</taxon>
    </lineage>
</organism>
<dbReference type="PANTHER" id="PTHR37296">
    <property type="entry name" value="CONSERVED VIRULENCE FACTOR B"/>
    <property type="match status" value="1"/>
</dbReference>
<keyword evidence="5" id="KW-1185">Reference proteome</keyword>
<dbReference type="InterPro" id="IPR012340">
    <property type="entry name" value="NA-bd_OB-fold"/>
</dbReference>
<dbReference type="Pfam" id="PF17783">
    <property type="entry name" value="WHD_CvfB"/>
    <property type="match status" value="1"/>
</dbReference>
<dbReference type="InterPro" id="IPR036388">
    <property type="entry name" value="WH-like_DNA-bd_sf"/>
</dbReference>
<protein>
    <submittedName>
        <fullName evidence="4">GntR family transcriptional regulator</fullName>
    </submittedName>
</protein>
<gene>
    <name evidence="4" type="ORF">GWK08_10570</name>
</gene>
<dbReference type="PANTHER" id="PTHR37296:SF1">
    <property type="entry name" value="CONSERVED VIRULENCE FACTOR B"/>
    <property type="match status" value="1"/>
</dbReference>
<dbReference type="InterPro" id="IPR040764">
    <property type="entry name" value="CvfB_WH"/>
</dbReference>
<dbReference type="InterPro" id="IPR014464">
    <property type="entry name" value="CvfB_fam"/>
</dbReference>
<dbReference type="RefSeq" id="WP_163607100.1">
    <property type="nucleotide sequence ID" value="NZ_JAABOO010000002.1"/>
</dbReference>
<dbReference type="PIRSF" id="PIRSF012524">
    <property type="entry name" value="YitL_S1"/>
    <property type="match status" value="1"/>
</dbReference>
<evidence type="ECO:0000256" key="1">
    <source>
        <dbReference type="PIRNR" id="PIRNR012524"/>
    </source>
</evidence>
<reference evidence="4 5" key="1">
    <citation type="submission" date="2020-01" db="EMBL/GenBank/DDBJ databases">
        <title>Leptobacterium flavescens.</title>
        <authorList>
            <person name="Wang G."/>
        </authorList>
    </citation>
    <scope>NUCLEOTIDE SEQUENCE [LARGE SCALE GENOMIC DNA]</scope>
    <source>
        <strain evidence="4 5">KCTC 22160</strain>
    </source>
</reference>
<dbReference type="Gene3D" id="2.40.50.140">
    <property type="entry name" value="Nucleic acid-binding proteins"/>
    <property type="match status" value="1"/>
</dbReference>
<dbReference type="Pfam" id="PF13509">
    <property type="entry name" value="S1_2"/>
    <property type="match status" value="1"/>
</dbReference>
<evidence type="ECO:0000259" key="2">
    <source>
        <dbReference type="Pfam" id="PF13509"/>
    </source>
</evidence>
<evidence type="ECO:0000259" key="3">
    <source>
        <dbReference type="Pfam" id="PF17783"/>
    </source>
</evidence>
<accession>A0A6P0UKS5</accession>
<comment type="caution">
    <text evidence="4">The sequence shown here is derived from an EMBL/GenBank/DDBJ whole genome shotgun (WGS) entry which is preliminary data.</text>
</comment>
<dbReference type="InterPro" id="IPR039566">
    <property type="entry name" value="CvfB_S1_st"/>
</dbReference>
<evidence type="ECO:0000313" key="5">
    <source>
        <dbReference type="Proteomes" id="UP000468581"/>
    </source>
</evidence>
<sequence>MIKIGEYNELEILRDTDPGLFLGDEDGNEILLPNKYVPDHFEIGDTLEVFCYLDHEERPVATTLTPQIQLNDFALLKAVSVTSIGAFMDWGLEKHLFVPFKEQALRMVEGKWYLIYCYMDEMTDRLVGSSKTNRFISNEEISVEKFEEVDIIISRHTELGEEVIINKKHKGLIYNEDLYRTYSLGEKLKGYVKKVRSDNKIDIVTQQIGYKNIEPSAEKVLEILKENKGFLALHDKSHPEEIKRILEMSKKSFKKAIGSLYKQKMILIKEDGIYLN</sequence>
<dbReference type="AlphaFoldDB" id="A0A6P0UKS5"/>
<feature type="domain" description="Conserved virulence factor B first S1" evidence="2">
    <location>
        <begin position="4"/>
        <end position="63"/>
    </location>
</feature>
<dbReference type="EMBL" id="JAABOO010000002">
    <property type="protein sequence ID" value="NER13885.1"/>
    <property type="molecule type" value="Genomic_DNA"/>
</dbReference>
<evidence type="ECO:0000313" key="4">
    <source>
        <dbReference type="EMBL" id="NER13885.1"/>
    </source>
</evidence>
<proteinExistence type="inferred from homology"/>
<dbReference type="Gene3D" id="1.10.10.10">
    <property type="entry name" value="Winged helix-like DNA-binding domain superfamily/Winged helix DNA-binding domain"/>
    <property type="match status" value="1"/>
</dbReference>
<comment type="similarity">
    <text evidence="1">Belongs to the CvfB family.</text>
</comment>
<name>A0A6P0UKS5_9FLAO</name>